<sequence>MHEILTLQLGQRSNYLATHFWNIQVRANDQLKNEGMSRLTIVKESYFTYSEDQESPVDHDVHFRSGVGADGSETYTPRTIIYDLKGGFGTLRKYNALYELEEGAESAGGLWNGNQVVQKQPTITQNNFQKNLDLGMPTPELTAESVRYWSDFNKVFYHPRSIVQLNNYELHSQIAPFDTWAAGEELFKEIDHEDDILDRDFRPFAEECDQLKGIQIFTGVDDAWGGFAARYVDTLRDEFGKTGIWLWGTQDDGTHEMRKRTLLSLNKARSIAEISPQISAYTPLTVNRRHLPQYCNTRTGSEWYSTALLASAIETITLPSRLKEYRTRGIDTWLPDDSQGHNIFEAHSLATMDTYEQDEILSAGFDINLSPMPSSKDTHVFGQTRVYRDLPANRDPLRPNIPSGQSNMTRLLQSGTMFHSKWAID</sequence>
<dbReference type="SUPFAM" id="SSF52490">
    <property type="entry name" value="Tubulin nucleotide-binding domain-like"/>
    <property type="match status" value="1"/>
</dbReference>
<dbReference type="OrthoDB" id="271881at2759"/>
<dbReference type="InterPro" id="IPR049942">
    <property type="entry name" value="DML1/Misato"/>
</dbReference>
<dbReference type="GO" id="GO:0005739">
    <property type="term" value="C:mitochondrion"/>
    <property type="evidence" value="ECO:0007669"/>
    <property type="project" value="UniProtKB-SubCell"/>
</dbReference>
<comment type="similarity">
    <text evidence="3">Belongs to the misato family.</text>
</comment>
<name>A0A167VEI1_9EURO</name>
<evidence type="ECO:0000256" key="6">
    <source>
        <dbReference type="ARBA" id="ARBA00023128"/>
    </source>
</evidence>
<dbReference type="InterPro" id="IPR019605">
    <property type="entry name" value="Misato_II_tubulin-like"/>
</dbReference>
<dbReference type="PANTHER" id="PTHR13391:SF0">
    <property type="entry name" value="PROTEIN MISATO HOMOLOG 1"/>
    <property type="match status" value="1"/>
</dbReference>
<accession>A0A167VEI1</accession>
<evidence type="ECO:0000259" key="8">
    <source>
        <dbReference type="Pfam" id="PF14881"/>
    </source>
</evidence>
<evidence type="ECO:0000256" key="2">
    <source>
        <dbReference type="ARBA" id="ARBA00004173"/>
    </source>
</evidence>
<dbReference type="GO" id="GO:0007005">
    <property type="term" value="P:mitochondrion organization"/>
    <property type="evidence" value="ECO:0007669"/>
    <property type="project" value="InterPro"/>
</dbReference>
<comment type="subcellular location">
    <subcellularLocation>
        <location evidence="2">Mitochondrion</location>
    </subcellularLocation>
</comment>
<dbReference type="Pfam" id="PF14881">
    <property type="entry name" value="Tubulin_3"/>
    <property type="match status" value="1"/>
</dbReference>
<gene>
    <name evidence="9" type="ORF">AAP_05647</name>
</gene>
<dbReference type="InterPro" id="IPR029209">
    <property type="entry name" value="DML1/Misato_tubulin"/>
</dbReference>
<feature type="domain" description="Misato Segment II tubulin-like" evidence="7">
    <location>
        <begin position="42"/>
        <end position="133"/>
    </location>
</feature>
<proteinExistence type="inferred from homology"/>
<evidence type="ECO:0000256" key="5">
    <source>
        <dbReference type="ARBA" id="ARBA00022030"/>
    </source>
</evidence>
<evidence type="ECO:0000259" key="7">
    <source>
        <dbReference type="Pfam" id="PF10644"/>
    </source>
</evidence>
<dbReference type="AlphaFoldDB" id="A0A167VEI1"/>
<dbReference type="Pfam" id="PF10644">
    <property type="entry name" value="Misat_Tub_SegII"/>
    <property type="match status" value="2"/>
</dbReference>
<organism evidence="9 10">
    <name type="scientific">Ascosphaera apis ARSEF 7405</name>
    <dbReference type="NCBI Taxonomy" id="392613"/>
    <lineage>
        <taxon>Eukaryota</taxon>
        <taxon>Fungi</taxon>
        <taxon>Dikarya</taxon>
        <taxon>Ascomycota</taxon>
        <taxon>Pezizomycotina</taxon>
        <taxon>Eurotiomycetes</taxon>
        <taxon>Eurotiomycetidae</taxon>
        <taxon>Onygenales</taxon>
        <taxon>Ascosphaeraceae</taxon>
        <taxon>Ascosphaera</taxon>
    </lineage>
</organism>
<feature type="domain" description="DML1/Misato tubulin" evidence="8">
    <location>
        <begin position="138"/>
        <end position="322"/>
    </location>
</feature>
<dbReference type="VEuPathDB" id="FungiDB:AAP_05647"/>
<evidence type="ECO:0000313" key="9">
    <source>
        <dbReference type="EMBL" id="KZZ87414.1"/>
    </source>
</evidence>
<keyword evidence="10" id="KW-1185">Reference proteome</keyword>
<dbReference type="Proteomes" id="UP000242877">
    <property type="component" value="Unassembled WGS sequence"/>
</dbReference>
<evidence type="ECO:0000313" key="10">
    <source>
        <dbReference type="Proteomes" id="UP000242877"/>
    </source>
</evidence>
<keyword evidence="6" id="KW-0496">Mitochondrion</keyword>
<evidence type="ECO:0000256" key="3">
    <source>
        <dbReference type="ARBA" id="ARBA00008507"/>
    </source>
</evidence>
<reference evidence="9 10" key="1">
    <citation type="journal article" date="2016" name="Genome Biol. Evol.">
        <title>Divergent and convergent evolution of fungal pathogenicity.</title>
        <authorList>
            <person name="Shang Y."/>
            <person name="Xiao G."/>
            <person name="Zheng P."/>
            <person name="Cen K."/>
            <person name="Zhan S."/>
            <person name="Wang C."/>
        </authorList>
    </citation>
    <scope>NUCLEOTIDE SEQUENCE [LARGE SCALE GENOMIC DNA]</scope>
    <source>
        <strain evidence="9 10">ARSEF 7405</strain>
    </source>
</reference>
<feature type="domain" description="Misato Segment II tubulin-like" evidence="7">
    <location>
        <begin position="2"/>
        <end position="26"/>
    </location>
</feature>
<evidence type="ECO:0000256" key="1">
    <source>
        <dbReference type="ARBA" id="ARBA00003757"/>
    </source>
</evidence>
<dbReference type="PANTHER" id="PTHR13391">
    <property type="entry name" value="MITOCHONDRIAL DISTRIBUTION REGULATOR MISATO"/>
    <property type="match status" value="1"/>
</dbReference>
<dbReference type="InterPro" id="IPR036525">
    <property type="entry name" value="Tubulin/FtsZ_GTPase_sf"/>
</dbReference>
<evidence type="ECO:0000256" key="4">
    <source>
        <dbReference type="ARBA" id="ARBA00014097"/>
    </source>
</evidence>
<dbReference type="EMBL" id="AZGZ01000034">
    <property type="protein sequence ID" value="KZZ87414.1"/>
    <property type="molecule type" value="Genomic_DNA"/>
</dbReference>
<comment type="caution">
    <text evidence="9">The sequence shown here is derived from an EMBL/GenBank/DDBJ whole genome shotgun (WGS) entry which is preliminary data.</text>
</comment>
<comment type="function">
    <text evidence="1">Involved in the partitioning of the mitochondrial organelle and mitochondrial DNA (mtDNA) inheritance.</text>
</comment>
<dbReference type="Gene3D" id="3.40.50.1440">
    <property type="entry name" value="Tubulin/FtsZ, GTPase domain"/>
    <property type="match status" value="1"/>
</dbReference>
<protein>
    <recommendedName>
        <fullName evidence="4">Protein DML1</fullName>
    </recommendedName>
    <alternativeName>
        <fullName evidence="5">Protein dml1</fullName>
    </alternativeName>
</protein>